<dbReference type="InterPro" id="IPR017853">
    <property type="entry name" value="GH"/>
</dbReference>
<feature type="chain" id="PRO_5017836105" evidence="5">
    <location>
        <begin position="23"/>
        <end position="1448"/>
    </location>
</feature>
<dbReference type="GO" id="GO:0030246">
    <property type="term" value="F:carbohydrate binding"/>
    <property type="evidence" value="ECO:0007669"/>
    <property type="project" value="InterPro"/>
</dbReference>
<dbReference type="RefSeq" id="WP_115593068.1">
    <property type="nucleotide sequence ID" value="NZ_QRHA01000005.1"/>
</dbReference>
<evidence type="ECO:0000256" key="3">
    <source>
        <dbReference type="ARBA" id="ARBA00022801"/>
    </source>
</evidence>
<feature type="signal peptide" evidence="5">
    <location>
        <begin position="1"/>
        <end position="22"/>
    </location>
</feature>
<sequence length="1448" mass="157401">MNKFKQTSALAALMLATATLVACGGSDVEPGSNDLLTCDAPNVPDASGSQCVPPPPIQCEAPTVPNETNDACVIGADPSLPAPVFFPAENQAVLYYNRASVDADNSSSDPAYDGWKLHTWNNDTCDAYADPDTDWANGRQPNGIDPTYGAYWVLDLKDGYGSCHNFIIHKGTDDAGKEMGGGDFKGSLVQDDETFTRMNFTLSGEATVFEYPLESLGPQPVAIEGFSAHWLDAQTLLWDAPEAVQSVKLHFAADGGLKASLETGLNGEALDLQPADLTEAQKAMAPHLASMPAYEGVWSAEDAKAVLKTQAVLGGYDSEGTLVAATGIQIAKALDAIYTAGEMDADEMPLGAVYDDGGIRVNLWAPTARQVRLLTYNENKTLAQAFDMVEDPATGIWSYAGTDALDRTLYRYEVTVYHPVTGKVEVLEVTDPYSVSVSTNGRFSRFVNLSDEDLKPEGWDTQNIPEVVNPEDAVIYEGHIRDFSARDESTSEANRGKYLAFTEQDTAPVMHLQKLVEAGLTHFHLLPANDIASIDEDSSKTVDLNSTVGDLCRLNRSAAVCGEESSGALLIDVYNSYGASTEPTKAQELTEQLRGYDTFNWGYDPHHYNAPEGSYSSDPEGVARIVEMRAMNQALHEMGLRVVLDVVYNHTNASGVFSKSVLDKVVPGYYHRYETDTGAIVRETCCDDTEPRNVMMEKLMQDSLLMWTEHYKFDGFRFDIMSQASKDTMVRLRDAVQAVDPDNYFYGEGWTRIDRGYEQANQLNMAGTEIGTFNDRIREAVRQGNIFNPESDSALSDQDKVKMGLIGSLQDYVLETSSGNATSTSSLGGYTLDPADSINYVSKHDNETLWDQFNYVLPADLTLEQRVRAQNIGIGIPMMAQGIPFLQMGGDMLRSKSMDRNTYDAGDWFNYVDFTYMSNNWHVGLPLAQDNQGKWDTILGFVNSPERAASMSEIEFASEVFSEFLSIRSQSPLFRLTSAEDIINRVGFHNIGASQQQGLIAMSLDDGYDETTETPLDDLDPLADALMVVINSGYDEKSITVNTATGFELHQTQMNSVDPTVRGAYFTEGGDGNGTFTVPALTMAVFVKPQMGAQGYGLSAYATVGAPDVVPFADTTVYLRGDMNGWSTDNPMSYLGDGKYQVAVSLTGGTQYQFKLADMDWGGGPTQPSVNLGAPDGADVNVIEEEAFNVGSSNNNLIFTPAEDATYLFILDASDSNAPELTIENEQPYDGTEVYLRGGFNGWGTDDQMVYQGKRLYTFSKTLAVGSYEFKVASSDWSTVNYGALSDSDADRVVELGEDTALAATNFNLMINVESEEEYIFALDATDPAAPILRVFKAQFFGSTTVFVRGGMNGWGAVDTLSYQGSGEYAVTLDYSGGAVEFKVASEDWSTVNLGNPDGASSNTVELGTPKAIEVSNNNLMADLPAGSYEFRVKGPVFGAVTVTVTAL</sequence>
<evidence type="ECO:0000256" key="1">
    <source>
        <dbReference type="ARBA" id="ARBA00008061"/>
    </source>
</evidence>
<reference evidence="11" key="1">
    <citation type="submission" date="2018-08" db="EMBL/GenBank/DDBJ databases">
        <authorList>
            <person name="Zhang J."/>
            <person name="Du Z.-J."/>
        </authorList>
    </citation>
    <scope>NUCLEOTIDE SEQUENCE [LARGE SCALE GENOMIC DNA]</scope>
    <source>
        <strain evidence="11">KCTC 52655</strain>
    </source>
</reference>
<dbReference type="Gene3D" id="2.60.40.1130">
    <property type="entry name" value="Rab geranylgeranyltransferase alpha-subunit, insert domain"/>
    <property type="match status" value="1"/>
</dbReference>
<dbReference type="InterPro" id="IPR014756">
    <property type="entry name" value="Ig_E-set"/>
</dbReference>
<dbReference type="InterPro" id="IPR013783">
    <property type="entry name" value="Ig-like_fold"/>
</dbReference>
<dbReference type="Pfam" id="PF02922">
    <property type="entry name" value="CBM_48"/>
    <property type="match status" value="1"/>
</dbReference>
<keyword evidence="11" id="KW-1185">Reference proteome</keyword>
<dbReference type="CDD" id="cd10315">
    <property type="entry name" value="CBM41_pullulanase"/>
    <property type="match status" value="1"/>
</dbReference>
<dbReference type="SUPFAM" id="SSF81296">
    <property type="entry name" value="E set domains"/>
    <property type="match status" value="4"/>
</dbReference>
<feature type="domain" description="Glycoside hydrolase family 13 N-terminal" evidence="6">
    <location>
        <begin position="349"/>
        <end position="434"/>
    </location>
</feature>
<proteinExistence type="inferred from homology"/>
<dbReference type="CDD" id="cd11341">
    <property type="entry name" value="AmyAc_Pullulanase_LD-like"/>
    <property type="match status" value="1"/>
</dbReference>
<dbReference type="Gene3D" id="3.20.20.80">
    <property type="entry name" value="Glycosidases"/>
    <property type="match status" value="1"/>
</dbReference>
<dbReference type="Pfam" id="PF17967">
    <property type="entry name" value="Pullulanase_N2"/>
    <property type="match status" value="1"/>
</dbReference>
<dbReference type="EMBL" id="QRHA01000005">
    <property type="protein sequence ID" value="RDV26199.1"/>
    <property type="molecule type" value="Genomic_DNA"/>
</dbReference>
<dbReference type="InterPro" id="IPR040671">
    <property type="entry name" value="Pullulanase_N2"/>
</dbReference>
<organism evidence="10 11">
    <name type="scientific">Alteromonas aestuariivivens</name>
    <dbReference type="NCBI Taxonomy" id="1938339"/>
    <lineage>
        <taxon>Bacteria</taxon>
        <taxon>Pseudomonadati</taxon>
        <taxon>Pseudomonadota</taxon>
        <taxon>Gammaproteobacteria</taxon>
        <taxon>Alteromonadales</taxon>
        <taxon>Alteromonadaceae</taxon>
        <taxon>Alteromonas/Salinimonas group</taxon>
        <taxon>Alteromonas</taxon>
    </lineage>
</organism>
<dbReference type="CDD" id="cd02860">
    <property type="entry name" value="E_set_Pullulanase"/>
    <property type="match status" value="1"/>
</dbReference>
<comment type="caution">
    <text evidence="10">The sequence shown here is derived from an EMBL/GenBank/DDBJ whole genome shotgun (WGS) entry which is preliminary data.</text>
</comment>
<dbReference type="Proteomes" id="UP000256561">
    <property type="component" value="Unassembled WGS sequence"/>
</dbReference>
<keyword evidence="4" id="KW-0326">Glycosidase</keyword>
<accession>A0A3D8M8R5</accession>
<comment type="similarity">
    <text evidence="1">Belongs to the glycosyl hydrolase 13 family.</text>
</comment>
<dbReference type="SUPFAM" id="SSF49452">
    <property type="entry name" value="Starch-binding domain-like"/>
    <property type="match status" value="1"/>
</dbReference>
<dbReference type="SUPFAM" id="SSF51011">
    <property type="entry name" value="Glycosyl hydrolase domain"/>
    <property type="match status" value="1"/>
</dbReference>
<evidence type="ECO:0000313" key="10">
    <source>
        <dbReference type="EMBL" id="RDV26199.1"/>
    </source>
</evidence>
<evidence type="ECO:0000259" key="6">
    <source>
        <dbReference type="Pfam" id="PF02922"/>
    </source>
</evidence>
<protein>
    <submittedName>
        <fullName evidence="10">DUF3372 domain-containing protein</fullName>
    </submittedName>
</protein>
<dbReference type="CDD" id="cd02861">
    <property type="entry name" value="E_set_pullulanase_like"/>
    <property type="match status" value="3"/>
</dbReference>
<dbReference type="InterPro" id="IPR013780">
    <property type="entry name" value="Glyco_hydro_b"/>
</dbReference>
<keyword evidence="3" id="KW-0378">Hydrolase</keyword>
<dbReference type="InterPro" id="IPR013784">
    <property type="entry name" value="Carb-bd-like_fold"/>
</dbReference>
<evidence type="ECO:0000259" key="8">
    <source>
        <dbReference type="Pfam" id="PF11852"/>
    </source>
</evidence>
<dbReference type="PROSITE" id="PS51257">
    <property type="entry name" value="PROKAR_LIPOPROTEIN"/>
    <property type="match status" value="1"/>
</dbReference>
<dbReference type="PANTHER" id="PTHR43002">
    <property type="entry name" value="GLYCOGEN DEBRANCHING ENZYME"/>
    <property type="match status" value="1"/>
</dbReference>
<dbReference type="Pfam" id="PF03714">
    <property type="entry name" value="PUD"/>
    <property type="match status" value="1"/>
</dbReference>
<evidence type="ECO:0000256" key="2">
    <source>
        <dbReference type="ARBA" id="ARBA00022729"/>
    </source>
</evidence>
<dbReference type="Gene3D" id="2.60.40.10">
    <property type="entry name" value="Immunoglobulins"/>
    <property type="match status" value="3"/>
</dbReference>
<gene>
    <name evidence="10" type="ORF">DXV75_08230</name>
</gene>
<dbReference type="InterPro" id="IPR005323">
    <property type="entry name" value="CBM41_pullulanase"/>
</dbReference>
<dbReference type="GO" id="GO:0005975">
    <property type="term" value="P:carbohydrate metabolic process"/>
    <property type="evidence" value="ECO:0007669"/>
    <property type="project" value="InterPro"/>
</dbReference>
<evidence type="ECO:0000256" key="4">
    <source>
        <dbReference type="ARBA" id="ARBA00023295"/>
    </source>
</evidence>
<evidence type="ECO:0000256" key="5">
    <source>
        <dbReference type="SAM" id="SignalP"/>
    </source>
</evidence>
<feature type="domain" description="Pullulanase N2" evidence="9">
    <location>
        <begin position="227"/>
        <end position="335"/>
    </location>
</feature>
<evidence type="ECO:0000259" key="9">
    <source>
        <dbReference type="Pfam" id="PF17967"/>
    </source>
</evidence>
<dbReference type="OrthoDB" id="3236218at2"/>
<dbReference type="SUPFAM" id="SSF51445">
    <property type="entry name" value="(Trans)glycosidases"/>
    <property type="match status" value="1"/>
</dbReference>
<feature type="domain" description="Alpha-1,6-glucosidases pullulanase-type C-terminal" evidence="8">
    <location>
        <begin position="917"/>
        <end position="1088"/>
    </location>
</feature>
<dbReference type="InterPro" id="IPR024561">
    <property type="entry name" value="Pullul_strch_C"/>
</dbReference>
<keyword evidence="2 5" id="KW-0732">Signal</keyword>
<dbReference type="InterPro" id="IPR004193">
    <property type="entry name" value="Glyco_hydro_13_N"/>
</dbReference>
<evidence type="ECO:0000259" key="7">
    <source>
        <dbReference type="Pfam" id="PF03714"/>
    </source>
</evidence>
<feature type="domain" description="Pullulanase carbohydrate-binding module 41" evidence="7">
    <location>
        <begin position="108"/>
        <end position="189"/>
    </location>
</feature>
<dbReference type="Gene3D" id="2.60.40.1110">
    <property type="match status" value="1"/>
</dbReference>
<evidence type="ECO:0000313" key="11">
    <source>
        <dbReference type="Proteomes" id="UP000256561"/>
    </source>
</evidence>
<dbReference type="Gene3D" id="2.60.40.1180">
    <property type="entry name" value="Golgi alpha-mannosidase II"/>
    <property type="match status" value="1"/>
</dbReference>
<name>A0A3D8M8R5_9ALTE</name>
<dbReference type="GO" id="GO:0004553">
    <property type="term" value="F:hydrolase activity, hydrolyzing O-glycosyl compounds"/>
    <property type="evidence" value="ECO:0007669"/>
    <property type="project" value="InterPro"/>
</dbReference>
<dbReference type="Pfam" id="PF11852">
    <property type="entry name" value="Pullul_strch_C"/>
    <property type="match status" value="1"/>
</dbReference>